<keyword evidence="10" id="KW-1185">Reference proteome</keyword>
<dbReference type="PANTHER" id="PTHR24039:SF28">
    <property type="entry name" value="EGF-LIKE DOMAIN-CONTAINING PROTEIN"/>
    <property type="match status" value="1"/>
</dbReference>
<dbReference type="InterPro" id="IPR000152">
    <property type="entry name" value="EGF-type_Asp/Asn_hydroxyl_site"/>
</dbReference>
<evidence type="ECO:0000256" key="5">
    <source>
        <dbReference type="ARBA" id="ARBA00023157"/>
    </source>
</evidence>
<sequence>MAASVFIYSYFGDRNALKEKRTLEAAGPQATLLRVARLLAYEMDFDECQAPDLNNCHKKAKCTNTVGSYNCSCLKGFIGDGVLCQGYGSTCSSVYMFL</sequence>
<dbReference type="PROSITE" id="PS01187">
    <property type="entry name" value="EGF_CA"/>
    <property type="match status" value="1"/>
</dbReference>
<comment type="caution">
    <text evidence="7">Lacks conserved residue(s) required for the propagation of feature annotation.</text>
</comment>
<dbReference type="PROSITE" id="PS00010">
    <property type="entry name" value="ASX_HYDROXYL"/>
    <property type="match status" value="1"/>
</dbReference>
<dbReference type="InterPro" id="IPR000742">
    <property type="entry name" value="EGF"/>
</dbReference>
<dbReference type="AlphaFoldDB" id="A0A3M6T8A1"/>
<evidence type="ECO:0000256" key="6">
    <source>
        <dbReference type="ARBA" id="ARBA00023180"/>
    </source>
</evidence>
<name>A0A3M6T8A1_POCDA</name>
<dbReference type="Pfam" id="PF12947">
    <property type="entry name" value="EGF_3"/>
    <property type="match status" value="1"/>
</dbReference>
<evidence type="ECO:0000259" key="8">
    <source>
        <dbReference type="PROSITE" id="PS50026"/>
    </source>
</evidence>
<gene>
    <name evidence="9" type="ORF">pdam_00007861</name>
</gene>
<dbReference type="InterPro" id="IPR018097">
    <property type="entry name" value="EGF_Ca-bd_CS"/>
</dbReference>
<evidence type="ECO:0000256" key="7">
    <source>
        <dbReference type="PROSITE-ProRule" id="PRU00076"/>
    </source>
</evidence>
<dbReference type="SUPFAM" id="SSF57196">
    <property type="entry name" value="EGF/Laminin"/>
    <property type="match status" value="1"/>
</dbReference>
<keyword evidence="4" id="KW-0106">Calcium</keyword>
<dbReference type="SMART" id="SM00179">
    <property type="entry name" value="EGF_CA"/>
    <property type="match status" value="1"/>
</dbReference>
<keyword evidence="3" id="KW-0677">Repeat</keyword>
<dbReference type="PROSITE" id="PS50026">
    <property type="entry name" value="EGF_3"/>
    <property type="match status" value="1"/>
</dbReference>
<reference evidence="9 10" key="1">
    <citation type="journal article" date="2018" name="Sci. Rep.">
        <title>Comparative analysis of the Pocillopora damicornis genome highlights role of immune system in coral evolution.</title>
        <authorList>
            <person name="Cunning R."/>
            <person name="Bay R.A."/>
            <person name="Gillette P."/>
            <person name="Baker A.C."/>
            <person name="Traylor-Knowles N."/>
        </authorList>
    </citation>
    <scope>NUCLEOTIDE SEQUENCE [LARGE SCALE GENOMIC DNA]</scope>
    <source>
        <strain evidence="9">RSMAS</strain>
        <tissue evidence="9">Whole animal</tissue>
    </source>
</reference>
<dbReference type="OrthoDB" id="5974456at2759"/>
<protein>
    <recommendedName>
        <fullName evidence="8">EGF-like domain-containing protein</fullName>
    </recommendedName>
</protein>
<dbReference type="PROSITE" id="PS01186">
    <property type="entry name" value="EGF_2"/>
    <property type="match status" value="1"/>
</dbReference>
<feature type="domain" description="EGF-like" evidence="8">
    <location>
        <begin position="44"/>
        <end position="85"/>
    </location>
</feature>
<keyword evidence="6" id="KW-0325">Glycoprotein</keyword>
<comment type="caution">
    <text evidence="9">The sequence shown here is derived from an EMBL/GenBank/DDBJ whole genome shotgun (WGS) entry which is preliminary data.</text>
</comment>
<organism evidence="9 10">
    <name type="scientific">Pocillopora damicornis</name>
    <name type="common">Cauliflower coral</name>
    <name type="synonym">Millepora damicornis</name>
    <dbReference type="NCBI Taxonomy" id="46731"/>
    <lineage>
        <taxon>Eukaryota</taxon>
        <taxon>Metazoa</taxon>
        <taxon>Cnidaria</taxon>
        <taxon>Anthozoa</taxon>
        <taxon>Hexacorallia</taxon>
        <taxon>Scleractinia</taxon>
        <taxon>Astrocoeniina</taxon>
        <taxon>Pocilloporidae</taxon>
        <taxon>Pocillopora</taxon>
    </lineage>
</organism>
<dbReference type="InterPro" id="IPR024731">
    <property type="entry name" value="NELL2-like_EGF"/>
</dbReference>
<keyword evidence="5" id="KW-1015">Disulfide bond</keyword>
<evidence type="ECO:0000256" key="4">
    <source>
        <dbReference type="ARBA" id="ARBA00022837"/>
    </source>
</evidence>
<dbReference type="InterPro" id="IPR001881">
    <property type="entry name" value="EGF-like_Ca-bd_dom"/>
</dbReference>
<dbReference type="GO" id="GO:0005509">
    <property type="term" value="F:calcium ion binding"/>
    <property type="evidence" value="ECO:0007669"/>
    <property type="project" value="InterPro"/>
</dbReference>
<keyword evidence="1 7" id="KW-0245">EGF-like domain</keyword>
<dbReference type="PANTHER" id="PTHR24039">
    <property type="entry name" value="FIBRILLIN-RELATED"/>
    <property type="match status" value="1"/>
</dbReference>
<dbReference type="EMBL" id="RCHS01004094">
    <property type="protein sequence ID" value="RMX37620.1"/>
    <property type="molecule type" value="Genomic_DNA"/>
</dbReference>
<evidence type="ECO:0000313" key="9">
    <source>
        <dbReference type="EMBL" id="RMX37620.1"/>
    </source>
</evidence>
<evidence type="ECO:0000256" key="2">
    <source>
        <dbReference type="ARBA" id="ARBA00022729"/>
    </source>
</evidence>
<dbReference type="FunFam" id="2.10.25.10:FF:000038">
    <property type="entry name" value="Fibrillin 2"/>
    <property type="match status" value="1"/>
</dbReference>
<dbReference type="Gene3D" id="2.10.25.10">
    <property type="entry name" value="Laminin"/>
    <property type="match status" value="1"/>
</dbReference>
<dbReference type="CDD" id="cd00054">
    <property type="entry name" value="EGF_CA"/>
    <property type="match status" value="1"/>
</dbReference>
<dbReference type="SMART" id="SM00181">
    <property type="entry name" value="EGF"/>
    <property type="match status" value="1"/>
</dbReference>
<evidence type="ECO:0000256" key="3">
    <source>
        <dbReference type="ARBA" id="ARBA00022737"/>
    </source>
</evidence>
<evidence type="ECO:0000256" key="1">
    <source>
        <dbReference type="ARBA" id="ARBA00022536"/>
    </source>
</evidence>
<proteinExistence type="predicted"/>
<keyword evidence="2" id="KW-0732">Signal</keyword>
<dbReference type="Proteomes" id="UP000275408">
    <property type="component" value="Unassembled WGS sequence"/>
</dbReference>
<accession>A0A3M6T8A1</accession>
<evidence type="ECO:0000313" key="10">
    <source>
        <dbReference type="Proteomes" id="UP000275408"/>
    </source>
</evidence>